<keyword evidence="2" id="KW-0813">Transport</keyword>
<organism evidence="5 6">
    <name type="scientific">Neocallimastix californiae</name>
    <dbReference type="NCBI Taxonomy" id="1754190"/>
    <lineage>
        <taxon>Eukaryota</taxon>
        <taxon>Fungi</taxon>
        <taxon>Fungi incertae sedis</taxon>
        <taxon>Chytridiomycota</taxon>
        <taxon>Chytridiomycota incertae sedis</taxon>
        <taxon>Neocallimastigomycetes</taxon>
        <taxon>Neocallimastigales</taxon>
        <taxon>Neocallimastigaceae</taxon>
        <taxon>Neocallimastix</taxon>
    </lineage>
</organism>
<dbReference type="PANTHER" id="PTHR30061:SF50">
    <property type="entry name" value="MALTOSE_MALTODEXTRIN-BINDING PERIPLASMIC PROTEIN"/>
    <property type="match status" value="1"/>
</dbReference>
<evidence type="ECO:0000313" key="6">
    <source>
        <dbReference type="Proteomes" id="UP000193920"/>
    </source>
</evidence>
<dbReference type="Pfam" id="PF13416">
    <property type="entry name" value="SBP_bac_8"/>
    <property type="match status" value="1"/>
</dbReference>
<dbReference type="GO" id="GO:1901982">
    <property type="term" value="F:maltose binding"/>
    <property type="evidence" value="ECO:0007669"/>
    <property type="project" value="TreeGrafter"/>
</dbReference>
<feature type="transmembrane region" description="Helical" evidence="4">
    <location>
        <begin position="550"/>
        <end position="571"/>
    </location>
</feature>
<keyword evidence="4" id="KW-1133">Transmembrane helix</keyword>
<dbReference type="GO" id="GO:0015768">
    <property type="term" value="P:maltose transport"/>
    <property type="evidence" value="ECO:0007669"/>
    <property type="project" value="TreeGrafter"/>
</dbReference>
<accession>A0A1Y1Z2L6</accession>
<dbReference type="Proteomes" id="UP000193920">
    <property type="component" value="Unassembled WGS sequence"/>
</dbReference>
<feature type="transmembrane region" description="Helical" evidence="4">
    <location>
        <begin position="429"/>
        <end position="452"/>
    </location>
</feature>
<dbReference type="SUPFAM" id="SSF53850">
    <property type="entry name" value="Periplasmic binding protein-like II"/>
    <property type="match status" value="1"/>
</dbReference>
<evidence type="ECO:0000256" key="1">
    <source>
        <dbReference type="ARBA" id="ARBA00008520"/>
    </source>
</evidence>
<dbReference type="AlphaFoldDB" id="A0A1Y1Z2L6"/>
<dbReference type="EMBL" id="MCOG01000462">
    <property type="protein sequence ID" value="ORY04533.1"/>
    <property type="molecule type" value="Genomic_DNA"/>
</dbReference>
<sequence>MMDVIHTKKFEKYAADLKNYVSKELIDNYSRKDFLNIIYYKGKVVGLPLKIDNAVLYSNKALLDKYKKEIPKTWDDLISTASYIINEEKKIGKNNLIGYMGHFPSSEACVCSVLEFIYSFRDNVEDDLPSFLSTNAENALNKMMEIKEKISSNDSFQMDDYSVGTNLFFGKALFAKFWNSNVVNRYYYISPLPGHKEGLSASCIGGFLLIVNNRISEEKKKAAGKVIEFLLSKEIQKEYMLNKEKGSARYDIYNDEELCSKFDCELYKKLQHVARPSDVDDYSGYSYEFRKNIYQFLYDNKLSTQKALRNLHFLNSNDQIQFNSMNGYFVSLVSILLICIALFSYRLIFTKKFQYFTKSMNKTLWFFQFLGLCITGSYGFFMIGSLSVFQCSMSIVYLFMGSSFIIYPFVILEIIYYPEINKISQYVKNHNVICMLLLLLIDLFIYGSSLIMQPFHIEKFKSSDGMYFRACVINSGGRYYFYYSIIFLIKSFLILSVFFLIFIEWNLQEINSEIKITSFVTYSNILFLIIFSIIKVLHPSDLYNNLLIRWGLSVAYTITNYVLIVIVRIYYQIYCSSKNGVNDVSFIRNSEIKREEQSNTRSSSSNSQTILSKFMGYHYLTNHPSVSTDSDSIIKSKVVANDFSGQNIVQN</sequence>
<dbReference type="GO" id="GO:0042956">
    <property type="term" value="P:maltodextrin transmembrane transport"/>
    <property type="evidence" value="ECO:0007669"/>
    <property type="project" value="TreeGrafter"/>
</dbReference>
<protein>
    <submittedName>
        <fullName evidence="5">Periplasmic binding protein-like II</fullName>
    </submittedName>
</protein>
<feature type="transmembrane region" description="Helical" evidence="4">
    <location>
        <begin position="519"/>
        <end position="538"/>
    </location>
</feature>
<proteinExistence type="inferred from homology"/>
<evidence type="ECO:0000256" key="4">
    <source>
        <dbReference type="SAM" id="Phobius"/>
    </source>
</evidence>
<reference evidence="5 6" key="1">
    <citation type="submission" date="2016-08" db="EMBL/GenBank/DDBJ databases">
        <title>A Parts List for Fungal Cellulosomes Revealed by Comparative Genomics.</title>
        <authorList>
            <consortium name="DOE Joint Genome Institute"/>
            <person name="Haitjema C.H."/>
            <person name="Gilmore S.P."/>
            <person name="Henske J.K."/>
            <person name="Solomon K.V."/>
            <person name="De Groot R."/>
            <person name="Kuo A."/>
            <person name="Mondo S.J."/>
            <person name="Salamov A.A."/>
            <person name="Labutti K."/>
            <person name="Zhao Z."/>
            <person name="Chiniquy J."/>
            <person name="Barry K."/>
            <person name="Brewer H.M."/>
            <person name="Purvine S.O."/>
            <person name="Wright A.T."/>
            <person name="Boxma B."/>
            <person name="Van Alen T."/>
            <person name="Hackstein J.H."/>
            <person name="Baker S.E."/>
            <person name="Grigoriev I.V."/>
            <person name="O'Malley M.A."/>
        </authorList>
    </citation>
    <scope>NUCLEOTIDE SEQUENCE [LARGE SCALE GENOMIC DNA]</scope>
    <source>
        <strain evidence="5 6">G1</strain>
    </source>
</reference>
<feature type="transmembrane region" description="Helical" evidence="4">
    <location>
        <begin position="328"/>
        <end position="348"/>
    </location>
</feature>
<dbReference type="Gene3D" id="3.40.190.10">
    <property type="entry name" value="Periplasmic binding protein-like II"/>
    <property type="match status" value="2"/>
</dbReference>
<keyword evidence="6" id="KW-1185">Reference proteome</keyword>
<comment type="caution">
    <text evidence="5">The sequence shown here is derived from an EMBL/GenBank/DDBJ whole genome shotgun (WGS) entry which is preliminary data.</text>
</comment>
<dbReference type="OrthoDB" id="2157358at2759"/>
<comment type="similarity">
    <text evidence="1">Belongs to the bacterial solute-binding protein 1 family.</text>
</comment>
<keyword evidence="3" id="KW-0732">Signal</keyword>
<feature type="transmembrane region" description="Helical" evidence="4">
    <location>
        <begin position="480"/>
        <end position="507"/>
    </location>
</feature>
<feature type="transmembrane region" description="Helical" evidence="4">
    <location>
        <begin position="369"/>
        <end position="389"/>
    </location>
</feature>
<dbReference type="InterPro" id="IPR006059">
    <property type="entry name" value="SBP"/>
</dbReference>
<keyword evidence="4" id="KW-0472">Membrane</keyword>
<evidence type="ECO:0000256" key="2">
    <source>
        <dbReference type="ARBA" id="ARBA00022448"/>
    </source>
</evidence>
<feature type="transmembrane region" description="Helical" evidence="4">
    <location>
        <begin position="395"/>
        <end position="417"/>
    </location>
</feature>
<dbReference type="PANTHER" id="PTHR30061">
    <property type="entry name" value="MALTOSE-BINDING PERIPLASMIC PROTEIN"/>
    <property type="match status" value="1"/>
</dbReference>
<evidence type="ECO:0000313" key="5">
    <source>
        <dbReference type="EMBL" id="ORY04533.1"/>
    </source>
</evidence>
<evidence type="ECO:0000256" key="3">
    <source>
        <dbReference type="ARBA" id="ARBA00022729"/>
    </source>
</evidence>
<name>A0A1Y1Z2L6_9FUNG</name>
<keyword evidence="4" id="KW-0812">Transmembrane</keyword>
<gene>
    <name evidence="5" type="ORF">LY90DRAFT_678512</name>
</gene>